<evidence type="ECO:0000313" key="3">
    <source>
        <dbReference type="EMBL" id="KAH6831457.1"/>
    </source>
</evidence>
<evidence type="ECO:0000256" key="1">
    <source>
        <dbReference type="SAM" id="MobiDB-lite"/>
    </source>
</evidence>
<dbReference type="Proteomes" id="UP001190926">
    <property type="component" value="Unassembled WGS sequence"/>
</dbReference>
<accession>A0AAD4JCY4</accession>
<comment type="caution">
    <text evidence="3">The sequence shown here is derived from an EMBL/GenBank/DDBJ whole genome shotgun (WGS) entry which is preliminary data.</text>
</comment>
<dbReference type="InterPro" id="IPR018838">
    <property type="entry name" value="ZGRF1-like_N"/>
</dbReference>
<gene>
    <name evidence="3" type="ORF">C2S53_020496</name>
</gene>
<evidence type="ECO:0000313" key="4">
    <source>
        <dbReference type="Proteomes" id="UP001190926"/>
    </source>
</evidence>
<dbReference type="PANTHER" id="PTHR28535">
    <property type="entry name" value="ZINC FINGER GRF-TYPE CONTAINING 1"/>
    <property type="match status" value="1"/>
</dbReference>
<dbReference type="EMBL" id="SDAM02000091">
    <property type="protein sequence ID" value="KAH6831457.1"/>
    <property type="molecule type" value="Genomic_DNA"/>
</dbReference>
<reference evidence="3 4" key="1">
    <citation type="journal article" date="2021" name="Nat. Commun.">
        <title>Incipient diploidization of the medicinal plant Perilla within 10,000 years.</title>
        <authorList>
            <person name="Zhang Y."/>
            <person name="Shen Q."/>
            <person name="Leng L."/>
            <person name="Zhang D."/>
            <person name="Chen S."/>
            <person name="Shi Y."/>
            <person name="Ning Z."/>
            <person name="Chen S."/>
        </authorList>
    </citation>
    <scope>NUCLEOTIDE SEQUENCE [LARGE SCALE GENOMIC DNA]</scope>
    <source>
        <strain evidence="4">cv. PC099</strain>
    </source>
</reference>
<dbReference type="AlphaFoldDB" id="A0AAD4JCY4"/>
<organism evidence="3 4">
    <name type="scientific">Perilla frutescens var. hirtella</name>
    <name type="common">Perilla citriodora</name>
    <name type="synonym">Perilla setoyensis</name>
    <dbReference type="NCBI Taxonomy" id="608512"/>
    <lineage>
        <taxon>Eukaryota</taxon>
        <taxon>Viridiplantae</taxon>
        <taxon>Streptophyta</taxon>
        <taxon>Embryophyta</taxon>
        <taxon>Tracheophyta</taxon>
        <taxon>Spermatophyta</taxon>
        <taxon>Magnoliopsida</taxon>
        <taxon>eudicotyledons</taxon>
        <taxon>Gunneridae</taxon>
        <taxon>Pentapetalae</taxon>
        <taxon>asterids</taxon>
        <taxon>lamiids</taxon>
        <taxon>Lamiales</taxon>
        <taxon>Lamiaceae</taxon>
        <taxon>Nepetoideae</taxon>
        <taxon>Elsholtzieae</taxon>
        <taxon>Perilla</taxon>
    </lineage>
</organism>
<protein>
    <recommendedName>
        <fullName evidence="2">5'-3' DNA helicase ZGRF1-like N-terminal domain-containing protein</fullName>
    </recommendedName>
</protein>
<dbReference type="Pfam" id="PF10382">
    <property type="entry name" value="ZGRF1-like_N"/>
    <property type="match status" value="2"/>
</dbReference>
<keyword evidence="4" id="KW-1185">Reference proteome</keyword>
<dbReference type="InterPro" id="IPR052800">
    <property type="entry name" value="DNA_Repair_Helicase_ZGRF1"/>
</dbReference>
<sequence length="526" mass="59260">MEESQRWNAMYTNHVRQKRKIYHDGFLVLQSSRNKVMLYDECDTLLETRFVKKDDLIKSGETVTFASYLVDLGELCKGHQPSSILNSQEKDRKVSDTSISLYSYNSQNRKPMVGKSKGRLVNLSPSQKMIRDFKKNEVSKFGSSPNCMDMTKEWQVLYTTQITQKAKKFHDGFLQLIVRGSQGRQVKLYDTNRRHLDGRFLKKDEIVSSGESLVLEGHLVDIGEQEEDHKLPTDLNVSGKGCNVVGKNDMAEYQAKIPTNKKFAAGKTPGNISQGTFTKISDSSYKTENTKLSWRDAEPKRSVHDILSILRQPSEKKVVVVKVEDCAESHSSELQSYTDNHIKEYTEECSGTATEQLRGKRSEHDSMVKVIKSEAVEVVIDAKECTVSENGRESQARSSSFRRRSQTMGFISPIHGVQHTDHKLMLNSSSMESQAAVTAALNCEGQKEIESESLTRSYKKTVTETNAALANGLSSSKLPEEDTNGSSSRCHSDFTSHNLSGPKETTLKQDKYTMDMYEIPSFDLGF</sequence>
<feature type="region of interest" description="Disordered" evidence="1">
    <location>
        <begin position="470"/>
        <end position="503"/>
    </location>
</feature>
<feature type="domain" description="5'-3' DNA helicase ZGRF1-like N-terminal" evidence="2">
    <location>
        <begin position="152"/>
        <end position="228"/>
    </location>
</feature>
<feature type="domain" description="5'-3' DNA helicase ZGRF1-like N-terminal" evidence="2">
    <location>
        <begin position="6"/>
        <end position="76"/>
    </location>
</feature>
<dbReference type="GO" id="GO:0035861">
    <property type="term" value="C:site of double-strand break"/>
    <property type="evidence" value="ECO:0007669"/>
    <property type="project" value="TreeGrafter"/>
</dbReference>
<dbReference type="GO" id="GO:0006302">
    <property type="term" value="P:double-strand break repair"/>
    <property type="evidence" value="ECO:0007669"/>
    <property type="project" value="TreeGrafter"/>
</dbReference>
<name>A0AAD4JCY4_PERFH</name>
<evidence type="ECO:0000259" key="2">
    <source>
        <dbReference type="Pfam" id="PF10382"/>
    </source>
</evidence>
<dbReference type="GO" id="GO:0005634">
    <property type="term" value="C:nucleus"/>
    <property type="evidence" value="ECO:0007669"/>
    <property type="project" value="TreeGrafter"/>
</dbReference>
<feature type="compositionally biased region" description="Polar residues" evidence="1">
    <location>
        <begin position="484"/>
        <end position="499"/>
    </location>
</feature>
<dbReference type="PANTHER" id="PTHR28535:SF1">
    <property type="entry name" value="PROTEIN ZGRF1"/>
    <property type="match status" value="1"/>
</dbReference>
<proteinExistence type="predicted"/>